<dbReference type="InterPro" id="IPR023606">
    <property type="entry name" value="CoA-Trfase_III_dom_1_sf"/>
</dbReference>
<sequence length="403" mass="43538">MTDILSGIRVVELAAWTFVPAAGAVLADWGADVIKIEHPETGDPQRGLISSGVVTGAGGVNHFVEQPNRGKRSIGLDTSNPEGLELLMKLIETADVFVTNLLPDSRQRMGIDVEAVRARNPKIIYARGHGYGTKGDLASQGGFDLAAYWARGGIGDAYAAGDGSYPPLQRPAFGDTYGGLAIAAGIAGALLKRERTGVPSVVDVSLLNAAIWQLGPDIVGAGVTGQDIPKFQLEEMPNPVASIYKTRDDRFVAFVLLQADRFWSEFCTRLGRPDLIDDERFANAMARFGNRQDCIAELRKSFAAENLSHWEKAFAGFEGVWDVMRTAQEVHRDPQAIANGYLPRTVDTKANEFALAASPVQFDETPLELNCAPGHGEHTDALLAELGYSEDQIIDFKINSVVL</sequence>
<evidence type="ECO:0000313" key="1">
    <source>
        <dbReference type="EMBL" id="NDJ88000.1"/>
    </source>
</evidence>
<dbReference type="InterPro" id="IPR044855">
    <property type="entry name" value="CoA-Trfase_III_dom3_sf"/>
</dbReference>
<dbReference type="InterPro" id="IPR003673">
    <property type="entry name" value="CoA-Trfase_fam_III"/>
</dbReference>
<dbReference type="Gene3D" id="3.40.50.10540">
    <property type="entry name" value="Crotonobetainyl-coa:carnitine coa-transferase, domain 1"/>
    <property type="match status" value="1"/>
</dbReference>
<gene>
    <name evidence="1" type="ORF">GWR20_02330</name>
</gene>
<dbReference type="GO" id="GO:0016740">
    <property type="term" value="F:transferase activity"/>
    <property type="evidence" value="ECO:0007669"/>
    <property type="project" value="UniProtKB-KW"/>
</dbReference>
<dbReference type="InterPro" id="IPR050509">
    <property type="entry name" value="CoA-transferase_III"/>
</dbReference>
<dbReference type="AlphaFoldDB" id="A0A7K3L794"/>
<dbReference type="RefSeq" id="WP_112683769.1">
    <property type="nucleotide sequence ID" value="NZ_JAACYR010000005.1"/>
</dbReference>
<dbReference type="SUPFAM" id="SSF89796">
    <property type="entry name" value="CoA-transferase family III (CaiB/BaiF)"/>
    <property type="match status" value="1"/>
</dbReference>
<dbReference type="EMBL" id="JAACYR010000005">
    <property type="protein sequence ID" value="NDJ88000.1"/>
    <property type="molecule type" value="Genomic_DNA"/>
</dbReference>
<reference evidence="1 2" key="1">
    <citation type="submission" date="2020-01" db="EMBL/GenBank/DDBJ databases">
        <authorList>
            <person name="Sanchez-Estrada R."/>
            <person name="Gonzalez-Y-Merchand J.A."/>
            <person name="Rivera-Gutierrez S."/>
        </authorList>
    </citation>
    <scope>NUCLEOTIDE SEQUENCE [LARGE SCALE GENOMIC DNA]</scope>
    <source>
        <strain evidence="1 2">CST 7247</strain>
    </source>
</reference>
<accession>A0A7K3L794</accession>
<dbReference type="Pfam" id="PF02515">
    <property type="entry name" value="CoA_transf_3"/>
    <property type="match status" value="1"/>
</dbReference>
<dbReference type="PANTHER" id="PTHR48228:SF2">
    <property type="entry name" value="E-CINNAMOYL-COA:R-PHENYLLACTATE COA TRANSFERASE LARGE SUBUNIT"/>
    <property type="match status" value="1"/>
</dbReference>
<dbReference type="Gene3D" id="3.30.1540.10">
    <property type="entry name" value="formyl-coa transferase, domain 3"/>
    <property type="match status" value="1"/>
</dbReference>
<dbReference type="Proteomes" id="UP000466523">
    <property type="component" value="Unassembled WGS sequence"/>
</dbReference>
<evidence type="ECO:0000313" key="2">
    <source>
        <dbReference type="Proteomes" id="UP000466523"/>
    </source>
</evidence>
<organism evidence="1 2">
    <name type="scientific">Mycolicibacter kumamotonensis</name>
    <dbReference type="NCBI Taxonomy" id="354243"/>
    <lineage>
        <taxon>Bacteria</taxon>
        <taxon>Bacillati</taxon>
        <taxon>Actinomycetota</taxon>
        <taxon>Actinomycetes</taxon>
        <taxon>Mycobacteriales</taxon>
        <taxon>Mycobacteriaceae</taxon>
        <taxon>Mycolicibacter</taxon>
    </lineage>
</organism>
<name>A0A7K3L794_9MYCO</name>
<comment type="caution">
    <text evidence="1">The sequence shown here is derived from an EMBL/GenBank/DDBJ whole genome shotgun (WGS) entry which is preliminary data.</text>
</comment>
<protein>
    <submittedName>
        <fullName evidence="1">CoA transferase</fullName>
    </submittedName>
</protein>
<keyword evidence="1" id="KW-0808">Transferase</keyword>
<dbReference type="PANTHER" id="PTHR48228">
    <property type="entry name" value="SUCCINYL-COA--D-CITRAMALATE COA-TRANSFERASE"/>
    <property type="match status" value="1"/>
</dbReference>
<proteinExistence type="predicted"/>